<dbReference type="AlphaFoldDB" id="A0A4V1X2Z0"/>
<dbReference type="Proteomes" id="UP000293823">
    <property type="component" value="Unassembled WGS sequence"/>
</dbReference>
<sequence length="562" mass="63364">MHFPLPEPAPSRVAQVCFRSDDPGAASLLGIPPELRNQIYEYLLVDPQSVTIGAELHDDNTISTVNDFAGSSGIIHTCRQIYHEALGILYGQNVFRFQWSVHREKVLPFPIIVADPVKTYKDWVYDVGSCLSVFRTVTIDTGVPRAAVTYDDLEIEFELHPDAYTDGTATTPTLGSLDIYWDEIASNISIKFENTKKTRRSIAYSGAKELEGLHFNFERITNVLLQLGKNDSLGLKGTRRLLQQVHVDPGGIQGTIQYRQTSHRTNVCRKFRLSEGTQTYELVPPSSPLSLLDLPTELITGIVELALTHHKVTYNFDTGITHGHGFGLLNVNKQLRKMVRPYFLSKTRFTLFLGCDTSLATKASYGVLERRIAEFFEDVYGCVSYMRYCTPIEAALCHGNKPTIILQFTTANHIQINAWDLLWTTTILPPSTTIIVRVHDCSDNVHVTTLDEIRRYALVFLEDLMDKAPPQSYWSTVEFWLNEQCLPVRATIQGEHQGSQYACGDVVDVSNMMDVTALHNAVEAREWRPYGTLDGFRSITQSTSWGHETFDDLVKCLRSLCL</sequence>
<evidence type="ECO:0000313" key="1">
    <source>
        <dbReference type="EMBL" id="RYO54158.1"/>
    </source>
</evidence>
<proteinExistence type="predicted"/>
<accession>A0A4V1X2Z0</accession>
<dbReference type="InterPro" id="IPR038883">
    <property type="entry name" value="AN11006-like"/>
</dbReference>
<dbReference type="EMBL" id="PEJP01000041">
    <property type="protein sequence ID" value="RYO54158.1"/>
    <property type="molecule type" value="Genomic_DNA"/>
</dbReference>
<protein>
    <submittedName>
        <fullName evidence="1">Uncharacterized protein</fullName>
    </submittedName>
</protein>
<comment type="caution">
    <text evidence="1">The sequence shown here is derived from an EMBL/GenBank/DDBJ whole genome shotgun (WGS) entry which is preliminary data.</text>
</comment>
<dbReference type="OrthoDB" id="3691810at2759"/>
<keyword evidence="2" id="KW-1185">Reference proteome</keyword>
<organism evidence="1 2">
    <name type="scientific">Alternaria arborescens</name>
    <dbReference type="NCBI Taxonomy" id="156630"/>
    <lineage>
        <taxon>Eukaryota</taxon>
        <taxon>Fungi</taxon>
        <taxon>Dikarya</taxon>
        <taxon>Ascomycota</taxon>
        <taxon>Pezizomycotina</taxon>
        <taxon>Dothideomycetes</taxon>
        <taxon>Pleosporomycetidae</taxon>
        <taxon>Pleosporales</taxon>
        <taxon>Pleosporineae</taxon>
        <taxon>Pleosporaceae</taxon>
        <taxon>Alternaria</taxon>
        <taxon>Alternaria sect. Alternaria</taxon>
    </lineage>
</organism>
<name>A0A4V1X2Z0_9PLEO</name>
<reference evidence="2" key="1">
    <citation type="journal article" date="2019" name="bioRxiv">
        <title>Genomics, evolutionary history and diagnostics of the Alternaria alternata species group including apple and Asian pear pathotypes.</title>
        <authorList>
            <person name="Armitage A.D."/>
            <person name="Cockerton H.M."/>
            <person name="Sreenivasaprasad S."/>
            <person name="Woodhall J.W."/>
            <person name="Lane C.R."/>
            <person name="Harrison R.J."/>
            <person name="Clarkson J.P."/>
        </authorList>
    </citation>
    <scope>NUCLEOTIDE SEQUENCE [LARGE SCALE GENOMIC DNA]</scope>
    <source>
        <strain evidence="2">RGR 97.0016</strain>
    </source>
</reference>
<dbReference type="PANTHER" id="PTHR42085">
    <property type="entry name" value="F-BOX DOMAIN-CONTAINING PROTEIN"/>
    <property type="match status" value="1"/>
</dbReference>
<dbReference type="PANTHER" id="PTHR42085:SF1">
    <property type="entry name" value="F-BOX DOMAIN-CONTAINING PROTEIN"/>
    <property type="match status" value="1"/>
</dbReference>
<gene>
    <name evidence="1" type="ORF">AA0113_g9215</name>
</gene>
<evidence type="ECO:0000313" key="2">
    <source>
        <dbReference type="Proteomes" id="UP000293823"/>
    </source>
</evidence>